<evidence type="ECO:0000256" key="6">
    <source>
        <dbReference type="ARBA" id="ARBA00022793"/>
    </source>
</evidence>
<dbReference type="PROSITE" id="PS00392">
    <property type="entry name" value="DDC_GAD_HDC_YDC"/>
    <property type="match status" value="1"/>
</dbReference>
<dbReference type="InterPro" id="IPR015424">
    <property type="entry name" value="PyrdxlP-dep_Trfase"/>
</dbReference>
<name>A0A7I8VF86_9ANNE</name>
<evidence type="ECO:0000256" key="9">
    <source>
        <dbReference type="ARBA" id="ARBA00039946"/>
    </source>
</evidence>
<dbReference type="GO" id="GO:0042423">
    <property type="term" value="P:catecholamine biosynthetic process"/>
    <property type="evidence" value="ECO:0007669"/>
    <property type="project" value="UniProtKB-KW"/>
</dbReference>
<evidence type="ECO:0000256" key="5">
    <source>
        <dbReference type="ARBA" id="ARBA00022584"/>
    </source>
</evidence>
<dbReference type="FunFam" id="3.90.1150.10:FF:000018">
    <property type="entry name" value="Histidine decarboxylase"/>
    <property type="match status" value="1"/>
</dbReference>
<proteinExistence type="inferred from homology"/>
<dbReference type="AlphaFoldDB" id="A0A7I8VF86"/>
<evidence type="ECO:0000313" key="12">
    <source>
        <dbReference type="Proteomes" id="UP000549394"/>
    </source>
</evidence>
<comment type="subunit">
    <text evidence="3">Homodimer.</text>
</comment>
<dbReference type="InterPro" id="IPR021115">
    <property type="entry name" value="Pyridoxal-P_BS"/>
</dbReference>
<evidence type="ECO:0000313" key="11">
    <source>
        <dbReference type="EMBL" id="CAD5113952.1"/>
    </source>
</evidence>
<reference evidence="11 12" key="1">
    <citation type="submission" date="2020-08" db="EMBL/GenBank/DDBJ databases">
        <authorList>
            <person name="Hejnol A."/>
        </authorList>
    </citation>
    <scope>NUCLEOTIDE SEQUENCE [LARGE SCALE GENOMIC DNA]</scope>
</reference>
<dbReference type="Pfam" id="PF00282">
    <property type="entry name" value="Pyridoxal_deC"/>
    <property type="match status" value="1"/>
</dbReference>
<comment type="cofactor">
    <cofactor evidence="1 10">
        <name>pyridoxal 5'-phosphate</name>
        <dbReference type="ChEBI" id="CHEBI:597326"/>
    </cofactor>
</comment>
<evidence type="ECO:0000256" key="1">
    <source>
        <dbReference type="ARBA" id="ARBA00001933"/>
    </source>
</evidence>
<dbReference type="InterPro" id="IPR010977">
    <property type="entry name" value="Aromatic_deC"/>
</dbReference>
<evidence type="ECO:0000256" key="3">
    <source>
        <dbReference type="ARBA" id="ARBA00011738"/>
    </source>
</evidence>
<evidence type="ECO:0000256" key="4">
    <source>
        <dbReference type="ARBA" id="ARBA00012320"/>
    </source>
</evidence>
<dbReference type="InterPro" id="IPR015421">
    <property type="entry name" value="PyrdxlP-dep_Trfase_major"/>
</dbReference>
<gene>
    <name evidence="11" type="ORF">DGYR_LOCUS2850</name>
</gene>
<dbReference type="Gene3D" id="1.20.1340.10">
    <property type="entry name" value="dopa decarboxylase, N-terminal domain"/>
    <property type="match status" value="1"/>
</dbReference>
<evidence type="ECO:0000256" key="8">
    <source>
        <dbReference type="ARBA" id="ARBA00023239"/>
    </source>
</evidence>
<dbReference type="GO" id="GO:0005737">
    <property type="term" value="C:cytoplasm"/>
    <property type="evidence" value="ECO:0007669"/>
    <property type="project" value="TreeGrafter"/>
</dbReference>
<comment type="similarity">
    <text evidence="2">Belongs to the group II decarboxylase family.</text>
</comment>
<dbReference type="InterPro" id="IPR002129">
    <property type="entry name" value="PyrdxlP-dep_de-COase"/>
</dbReference>
<dbReference type="PANTHER" id="PTHR11999:SF68">
    <property type="entry name" value="HISTIDINE DECARBOXYLASE"/>
    <property type="match status" value="1"/>
</dbReference>
<dbReference type="EMBL" id="CAJFCJ010000004">
    <property type="protein sequence ID" value="CAD5113952.1"/>
    <property type="molecule type" value="Genomic_DNA"/>
</dbReference>
<keyword evidence="6" id="KW-0210">Decarboxylase</keyword>
<evidence type="ECO:0000256" key="7">
    <source>
        <dbReference type="ARBA" id="ARBA00022898"/>
    </source>
</evidence>
<protein>
    <recommendedName>
        <fullName evidence="9">Histidine decarboxylase</fullName>
        <ecNumber evidence="4">4.1.1.22</ecNumber>
    </recommendedName>
</protein>
<dbReference type="InterPro" id="IPR015422">
    <property type="entry name" value="PyrdxlP-dep_Trfase_small"/>
</dbReference>
<dbReference type="CDD" id="cd06450">
    <property type="entry name" value="DOPA_deC_like"/>
    <property type="match status" value="1"/>
</dbReference>
<dbReference type="Gene3D" id="3.40.640.10">
    <property type="entry name" value="Type I PLP-dependent aspartate aminotransferase-like (Major domain)"/>
    <property type="match status" value="1"/>
</dbReference>
<dbReference type="PANTHER" id="PTHR11999">
    <property type="entry name" value="GROUP II PYRIDOXAL-5-PHOSPHATE DECARBOXYLASE"/>
    <property type="match status" value="1"/>
</dbReference>
<dbReference type="GO" id="GO:0004398">
    <property type="term" value="F:histidine decarboxylase activity"/>
    <property type="evidence" value="ECO:0007669"/>
    <property type="project" value="UniProtKB-EC"/>
</dbReference>
<dbReference type="GO" id="GO:0030170">
    <property type="term" value="F:pyridoxal phosphate binding"/>
    <property type="evidence" value="ECO:0007669"/>
    <property type="project" value="InterPro"/>
</dbReference>
<dbReference type="PRINTS" id="PR00800">
    <property type="entry name" value="YHDCRBOXLASE"/>
</dbReference>
<keyword evidence="8" id="KW-0456">Lyase</keyword>
<organism evidence="11 12">
    <name type="scientific">Dimorphilus gyrociliatus</name>
    <dbReference type="NCBI Taxonomy" id="2664684"/>
    <lineage>
        <taxon>Eukaryota</taxon>
        <taxon>Metazoa</taxon>
        <taxon>Spiralia</taxon>
        <taxon>Lophotrochozoa</taxon>
        <taxon>Annelida</taxon>
        <taxon>Polychaeta</taxon>
        <taxon>Polychaeta incertae sedis</taxon>
        <taxon>Dinophilidae</taxon>
        <taxon>Dimorphilus</taxon>
    </lineage>
</organism>
<dbReference type="Gene3D" id="3.90.1150.10">
    <property type="entry name" value="Aspartate Aminotransferase, domain 1"/>
    <property type="match status" value="1"/>
</dbReference>
<evidence type="ECO:0000256" key="10">
    <source>
        <dbReference type="PIRSR" id="PIRSR602129-50"/>
    </source>
</evidence>
<dbReference type="Proteomes" id="UP000549394">
    <property type="component" value="Unassembled WGS sequence"/>
</dbReference>
<dbReference type="OrthoDB" id="639767at2759"/>
<feature type="modified residue" description="N6-(pyridoxal phosphate)lysine" evidence="10">
    <location>
        <position position="302"/>
    </location>
</feature>
<comment type="caution">
    <text evidence="11">The sequence shown here is derived from an EMBL/GenBank/DDBJ whole genome shotgun (WGS) entry which is preliminary data.</text>
</comment>
<sequence length="632" mass="71436">MVDYIADYLINIRQRNVFPDVKPGYMRDLLPEKAPINGESWQEIFNDVERVVMPGITHWQSPHMHAYFPALNSFPSLLGDMLADAIGCLGFTWASSPACTELEIIVMDWLAKMIGLPSEFWHCTNSKKNVVEKMGGGVIQTTASEATFVSLLAARTSAINRMKQVCKMKSIEVDIADINSRLVAYCSDQAHSSVEKASLIGLVTLRLLKTKDDLSLDTDHLKEVIREDVQDGLIPFFLCATLGTTGACAFDNLELIGPICEKEQIWLHIDAAYAGSAFVCPEYRHFMKGIQFASSFAFNPSKWLMVHFDCTAMWVKDSGALHRTFNVEPLYLKHENMGAAIDFMGVRLAKLFEKLLLEDGRFEIPAKRHLGMVVFRLKGENELTERLLKKLNGSGKIHMVPASFKETYVIRFTVTSQFSSEEDIRRDFKIIQEKAKSILNEATLPVTDEVEEEKPETEVLERKRPISARGEIRKEALRNRRDEFGLSLMLSNVPMSPKFVNGSFLALFDLQQETVAEYAKLFRRRPSTTSGLKNRHLLAWTPRNMRLQDGNKKFSSFDSVLPTEKAVKPLRHRNDSLDSKIEKIFESFDSSSDLTADEPDMESNGHVTRCDRCGHLVANCNKAAECRVDGEI</sequence>
<keyword evidence="5" id="KW-0127">Catecholamine biosynthesis</keyword>
<dbReference type="SUPFAM" id="SSF53383">
    <property type="entry name" value="PLP-dependent transferases"/>
    <property type="match status" value="1"/>
</dbReference>
<keyword evidence="7 10" id="KW-0663">Pyridoxal phosphate</keyword>
<evidence type="ECO:0000256" key="2">
    <source>
        <dbReference type="ARBA" id="ARBA00009533"/>
    </source>
</evidence>
<dbReference type="FunFam" id="1.20.1340.10:FF:000001">
    <property type="entry name" value="Histidine decarboxylase"/>
    <property type="match status" value="1"/>
</dbReference>
<accession>A0A7I8VF86</accession>
<dbReference type="EC" id="4.1.1.22" evidence="4"/>
<keyword evidence="12" id="KW-1185">Reference proteome</keyword>
<dbReference type="GO" id="GO:0006548">
    <property type="term" value="P:L-histidine catabolic process"/>
    <property type="evidence" value="ECO:0007669"/>
    <property type="project" value="TreeGrafter"/>
</dbReference>
<dbReference type="FunFam" id="3.40.640.10:FF:000025">
    <property type="entry name" value="Histidine decarboxylase"/>
    <property type="match status" value="1"/>
</dbReference>
<dbReference type="GO" id="GO:0001694">
    <property type="term" value="P:histamine biosynthetic process"/>
    <property type="evidence" value="ECO:0007669"/>
    <property type="project" value="TreeGrafter"/>
</dbReference>